<dbReference type="PANTHER" id="PTHR30383:SF5">
    <property type="entry name" value="SGNH HYDROLASE-TYPE ESTERASE DOMAIN-CONTAINING PROTEIN"/>
    <property type="match status" value="1"/>
</dbReference>
<dbReference type="AlphaFoldDB" id="A0A3M6UBW0"/>
<comment type="caution">
    <text evidence="2">The sequence shown here is derived from an EMBL/GenBank/DDBJ whole genome shotgun (WGS) entry which is preliminary data.</text>
</comment>
<dbReference type="Gene3D" id="3.40.50.1110">
    <property type="entry name" value="SGNH hydrolase"/>
    <property type="match status" value="1"/>
</dbReference>
<feature type="domain" description="SGNH hydrolase-type esterase" evidence="1">
    <location>
        <begin position="7"/>
        <end position="190"/>
    </location>
</feature>
<dbReference type="OMA" id="NDLAYNR"/>
<dbReference type="InterPro" id="IPR036514">
    <property type="entry name" value="SGNH_hydro_sf"/>
</dbReference>
<evidence type="ECO:0000313" key="2">
    <source>
        <dbReference type="EMBL" id="RMX51187.1"/>
    </source>
</evidence>
<dbReference type="Pfam" id="PF13472">
    <property type="entry name" value="Lipase_GDSL_2"/>
    <property type="match status" value="1"/>
</dbReference>
<dbReference type="CDD" id="cd00229">
    <property type="entry name" value="SGNH_hydrolase"/>
    <property type="match status" value="1"/>
</dbReference>
<dbReference type="PANTHER" id="PTHR30383">
    <property type="entry name" value="THIOESTERASE 1/PROTEASE 1/LYSOPHOSPHOLIPASE L1"/>
    <property type="match status" value="1"/>
</dbReference>
<organism evidence="2 3">
    <name type="scientific">Pocillopora damicornis</name>
    <name type="common">Cauliflower coral</name>
    <name type="synonym">Millepora damicornis</name>
    <dbReference type="NCBI Taxonomy" id="46731"/>
    <lineage>
        <taxon>Eukaryota</taxon>
        <taxon>Metazoa</taxon>
        <taxon>Cnidaria</taxon>
        <taxon>Anthozoa</taxon>
        <taxon>Hexacorallia</taxon>
        <taxon>Scleractinia</taxon>
        <taxon>Astrocoeniina</taxon>
        <taxon>Pocilloporidae</taxon>
        <taxon>Pocillopora</taxon>
    </lineage>
</organism>
<dbReference type="EMBL" id="RCHS01001810">
    <property type="protein sequence ID" value="RMX51187.1"/>
    <property type="molecule type" value="Genomic_DNA"/>
</dbReference>
<gene>
    <name evidence="2" type="ORF">pdam_00004084</name>
</gene>
<sequence length="209" mass="23495">MAVRILAFGNSLTEGWCEFGTRFHPYTLKLQNLIESECKTESIDIVNRGVSGETIDEMNARLPEVLDEGGPFDIVIILGGTNDLGMRLDENGEPLFSRLRSLHELALRHSPLSVAVTVPETGYETMDGYTVVREKRLQVNALLKNFVQQCGSKMLVSDLATKLPRESLSDEDRRTLWADHLHFSPAGYDRMGEIIFEDIRHCLSKTLNA</sequence>
<evidence type="ECO:0000313" key="3">
    <source>
        <dbReference type="Proteomes" id="UP000275408"/>
    </source>
</evidence>
<protein>
    <recommendedName>
        <fullName evidence="1">SGNH hydrolase-type esterase domain-containing protein</fullName>
    </recommendedName>
</protein>
<proteinExistence type="predicted"/>
<dbReference type="InterPro" id="IPR051532">
    <property type="entry name" value="Ester_Hydrolysis_Enzymes"/>
</dbReference>
<dbReference type="GO" id="GO:0004622">
    <property type="term" value="F:phosphatidylcholine lysophospholipase activity"/>
    <property type="evidence" value="ECO:0007669"/>
    <property type="project" value="TreeGrafter"/>
</dbReference>
<name>A0A3M6UBW0_POCDA</name>
<dbReference type="InterPro" id="IPR013830">
    <property type="entry name" value="SGNH_hydro"/>
</dbReference>
<reference evidence="2 3" key="1">
    <citation type="journal article" date="2018" name="Sci. Rep.">
        <title>Comparative analysis of the Pocillopora damicornis genome highlights role of immune system in coral evolution.</title>
        <authorList>
            <person name="Cunning R."/>
            <person name="Bay R.A."/>
            <person name="Gillette P."/>
            <person name="Baker A.C."/>
            <person name="Traylor-Knowles N."/>
        </authorList>
    </citation>
    <scope>NUCLEOTIDE SEQUENCE [LARGE SCALE GENOMIC DNA]</scope>
    <source>
        <strain evidence="2">RSMAS</strain>
        <tissue evidence="2">Whole animal</tissue>
    </source>
</reference>
<dbReference type="Proteomes" id="UP000275408">
    <property type="component" value="Unassembled WGS sequence"/>
</dbReference>
<accession>A0A3M6UBW0</accession>
<keyword evidence="3" id="KW-1185">Reference proteome</keyword>
<evidence type="ECO:0000259" key="1">
    <source>
        <dbReference type="Pfam" id="PF13472"/>
    </source>
</evidence>
<dbReference type="SUPFAM" id="SSF52266">
    <property type="entry name" value="SGNH hydrolase"/>
    <property type="match status" value="1"/>
</dbReference>
<dbReference type="OrthoDB" id="408760at2759"/>